<comment type="domain">
    <text evidence="3">A Gly-cisPro motif from one monomer fits into the active site of the other monomer to allow specific chiral rejection of L-amino acids.</text>
</comment>
<proteinExistence type="inferred from homology"/>
<comment type="function">
    <text evidence="3">An aminoacyl-tRNA editing enzyme that deacylates mischarged D-aminoacyl-tRNAs. Also deacylates mischarged glycyl-tRNA(Ala), protecting cells against glycine mischarging by AlaRS. Acts via tRNA-based rather than protein-based catalysis; rejects L-amino acids rather than detecting D-amino acids in the active site. By recycling D-aminoacyl-tRNA to D-amino acids and free tRNA molecules, this enzyme counteracts the toxicity associated with the formation of D-aminoacyl-tRNA entities in vivo and helps enforce protein L-homochirality.</text>
</comment>
<dbReference type="GO" id="GO:0000049">
    <property type="term" value="F:tRNA binding"/>
    <property type="evidence" value="ECO:0007669"/>
    <property type="project" value="UniProtKB-UniRule"/>
</dbReference>
<comment type="caution">
    <text evidence="4">The sequence shown here is derived from an EMBL/GenBank/DDBJ whole genome shotgun (WGS) entry which is preliminary data.</text>
</comment>
<comment type="subcellular location">
    <subcellularLocation>
        <location evidence="3">Cytoplasm</location>
    </subcellularLocation>
</comment>
<organism evidence="4 5">
    <name type="scientific">Stenotrophomonas rhizophila</name>
    <dbReference type="NCBI Taxonomy" id="216778"/>
    <lineage>
        <taxon>Bacteria</taxon>
        <taxon>Pseudomonadati</taxon>
        <taxon>Pseudomonadota</taxon>
        <taxon>Gammaproteobacteria</taxon>
        <taxon>Lysobacterales</taxon>
        <taxon>Lysobacteraceae</taxon>
        <taxon>Stenotrophomonas</taxon>
    </lineage>
</organism>
<comment type="subunit">
    <text evidence="3">Homodimer.</text>
</comment>
<comment type="catalytic activity">
    <reaction evidence="3">
        <text>glycyl-tRNA(Ala) + H2O = tRNA(Ala) + glycine + H(+)</text>
        <dbReference type="Rhea" id="RHEA:53744"/>
        <dbReference type="Rhea" id="RHEA-COMP:9657"/>
        <dbReference type="Rhea" id="RHEA-COMP:13640"/>
        <dbReference type="ChEBI" id="CHEBI:15377"/>
        <dbReference type="ChEBI" id="CHEBI:15378"/>
        <dbReference type="ChEBI" id="CHEBI:57305"/>
        <dbReference type="ChEBI" id="CHEBI:78442"/>
        <dbReference type="ChEBI" id="CHEBI:78522"/>
    </reaction>
</comment>
<comment type="similarity">
    <text evidence="1 3">Belongs to the DTD family.</text>
</comment>
<accession>A0AAP5AFX7</accession>
<dbReference type="GO" id="GO:0043908">
    <property type="term" value="F:Ser(Gly)-tRNA(Ala) hydrolase activity"/>
    <property type="evidence" value="ECO:0007669"/>
    <property type="project" value="UniProtKB-UniRule"/>
</dbReference>
<dbReference type="GO" id="GO:0106026">
    <property type="term" value="F:Gly-tRNA(Ala) deacylase activity"/>
    <property type="evidence" value="ECO:0007669"/>
    <property type="project" value="UniProtKB-UniRule"/>
</dbReference>
<evidence type="ECO:0000256" key="1">
    <source>
        <dbReference type="ARBA" id="ARBA00009673"/>
    </source>
</evidence>
<protein>
    <recommendedName>
        <fullName evidence="3">D-aminoacyl-tRNA deacylase</fullName>
        <shortName evidence="3">DTD</shortName>
        <ecNumber evidence="3">3.1.1.96</ecNumber>
    </recommendedName>
    <alternativeName>
        <fullName evidence="3">Gly-tRNA(Ala) deacylase</fullName>
        <ecNumber evidence="3">3.1.1.-</ecNumber>
    </alternativeName>
</protein>
<feature type="short sequence motif" description="Gly-cisPro motif, important for rejection of L-amino acids" evidence="3">
    <location>
        <begin position="146"/>
        <end position="147"/>
    </location>
</feature>
<evidence type="ECO:0000256" key="3">
    <source>
        <dbReference type="HAMAP-Rule" id="MF_00518"/>
    </source>
</evidence>
<dbReference type="AlphaFoldDB" id="A0AAP5AFX7"/>
<dbReference type="Proteomes" id="UP001226084">
    <property type="component" value="Unassembled WGS sequence"/>
</dbReference>
<dbReference type="PANTHER" id="PTHR10472">
    <property type="entry name" value="D-TYROSYL-TRNA TYR DEACYLASE"/>
    <property type="match status" value="1"/>
</dbReference>
<gene>
    <name evidence="3" type="primary">dtd</name>
    <name evidence="4" type="ORF">QE424_000401</name>
</gene>
<keyword evidence="2 3" id="KW-0378">Hydrolase</keyword>
<dbReference type="InterPro" id="IPR003732">
    <property type="entry name" value="Daa-tRNA_deacyls_DTD"/>
</dbReference>
<dbReference type="HAMAP" id="MF_00518">
    <property type="entry name" value="Deacylase_Dtd"/>
    <property type="match status" value="1"/>
</dbReference>
<name>A0AAP5AFX7_9GAMM</name>
<dbReference type="PANTHER" id="PTHR10472:SF5">
    <property type="entry name" value="D-AMINOACYL-TRNA DEACYLASE 1"/>
    <property type="match status" value="1"/>
</dbReference>
<evidence type="ECO:0000256" key="2">
    <source>
        <dbReference type="ARBA" id="ARBA00022801"/>
    </source>
</evidence>
<dbReference type="EC" id="3.1.1.-" evidence="3"/>
<keyword evidence="3" id="KW-0694">RNA-binding</keyword>
<dbReference type="GO" id="GO:0005737">
    <property type="term" value="C:cytoplasm"/>
    <property type="evidence" value="ECO:0007669"/>
    <property type="project" value="UniProtKB-SubCell"/>
</dbReference>
<keyword evidence="3" id="KW-0963">Cytoplasm</keyword>
<reference evidence="4" key="1">
    <citation type="submission" date="2023-07" db="EMBL/GenBank/DDBJ databases">
        <title>Functional and genomic diversity of the sorghum phyllosphere microbiome.</title>
        <authorList>
            <person name="Shade A."/>
        </authorList>
    </citation>
    <scope>NUCLEOTIDE SEQUENCE</scope>
    <source>
        <strain evidence="4">SORGH_AS_0457</strain>
    </source>
</reference>
<dbReference type="FunFam" id="3.50.80.10:FF:000001">
    <property type="entry name" value="D-aminoacyl-tRNA deacylase"/>
    <property type="match status" value="1"/>
</dbReference>
<dbReference type="EMBL" id="JAUTAS010000001">
    <property type="protein sequence ID" value="MDQ1107242.1"/>
    <property type="molecule type" value="Genomic_DNA"/>
</dbReference>
<keyword evidence="3" id="KW-0820">tRNA-binding</keyword>
<dbReference type="NCBIfam" id="TIGR00256">
    <property type="entry name" value="D-aminoacyl-tRNA deacylase"/>
    <property type="match status" value="1"/>
</dbReference>
<dbReference type="Gene3D" id="3.50.80.10">
    <property type="entry name" value="D-tyrosyl-tRNA(Tyr) deacylase"/>
    <property type="match status" value="1"/>
</dbReference>
<dbReference type="GO" id="GO:0019478">
    <property type="term" value="P:D-amino acid catabolic process"/>
    <property type="evidence" value="ECO:0007669"/>
    <property type="project" value="UniProtKB-UniRule"/>
</dbReference>
<dbReference type="InterPro" id="IPR023509">
    <property type="entry name" value="DTD-like_sf"/>
</dbReference>
<comment type="catalytic activity">
    <reaction evidence="3">
        <text>a D-aminoacyl-tRNA + H2O = a tRNA + a D-alpha-amino acid + H(+)</text>
        <dbReference type="Rhea" id="RHEA:13953"/>
        <dbReference type="Rhea" id="RHEA-COMP:10123"/>
        <dbReference type="Rhea" id="RHEA-COMP:10124"/>
        <dbReference type="ChEBI" id="CHEBI:15377"/>
        <dbReference type="ChEBI" id="CHEBI:15378"/>
        <dbReference type="ChEBI" id="CHEBI:59871"/>
        <dbReference type="ChEBI" id="CHEBI:78442"/>
        <dbReference type="ChEBI" id="CHEBI:79333"/>
        <dbReference type="EC" id="3.1.1.96"/>
    </reaction>
</comment>
<sequence length="154" mass="16424">MFILESPTMLVLIQRVTQASVSVDHAVVGQIGPGLLALVGMEPGDTEAQIRRMADRLLGYRVFADESGKMNRSLGETGGGLLLVSQFTLAADTASGMRPGFSTAAPPDEAERGFNRLVEICRQKHVSGVETGQFGAHMVVSLINDGPVTFLLRP</sequence>
<dbReference type="GO" id="GO:0051500">
    <property type="term" value="F:D-tyrosyl-tRNA(Tyr) deacylase activity"/>
    <property type="evidence" value="ECO:0007669"/>
    <property type="project" value="TreeGrafter"/>
</dbReference>
<dbReference type="SUPFAM" id="SSF69500">
    <property type="entry name" value="DTD-like"/>
    <property type="match status" value="1"/>
</dbReference>
<evidence type="ECO:0000313" key="4">
    <source>
        <dbReference type="EMBL" id="MDQ1107242.1"/>
    </source>
</evidence>
<dbReference type="EC" id="3.1.1.96" evidence="3"/>
<evidence type="ECO:0000313" key="5">
    <source>
        <dbReference type="Proteomes" id="UP001226084"/>
    </source>
</evidence>
<dbReference type="Pfam" id="PF02580">
    <property type="entry name" value="Tyr_Deacylase"/>
    <property type="match status" value="1"/>
</dbReference>